<feature type="transmembrane region" description="Helical" evidence="7">
    <location>
        <begin position="165"/>
        <end position="185"/>
    </location>
</feature>
<dbReference type="SUPFAM" id="SSF103473">
    <property type="entry name" value="MFS general substrate transporter"/>
    <property type="match status" value="1"/>
</dbReference>
<organism evidence="9 10">
    <name type="scientific">Ancylobacter radicis</name>
    <dbReference type="NCBI Taxonomy" id="2836179"/>
    <lineage>
        <taxon>Bacteria</taxon>
        <taxon>Pseudomonadati</taxon>
        <taxon>Pseudomonadota</taxon>
        <taxon>Alphaproteobacteria</taxon>
        <taxon>Hyphomicrobiales</taxon>
        <taxon>Xanthobacteraceae</taxon>
        <taxon>Ancylobacter</taxon>
    </lineage>
</organism>
<feature type="transmembrane region" description="Helical" evidence="7">
    <location>
        <begin position="254"/>
        <end position="274"/>
    </location>
</feature>
<evidence type="ECO:0000256" key="1">
    <source>
        <dbReference type="ARBA" id="ARBA00004651"/>
    </source>
</evidence>
<evidence type="ECO:0000256" key="5">
    <source>
        <dbReference type="ARBA" id="ARBA00022989"/>
    </source>
</evidence>
<feature type="transmembrane region" description="Helical" evidence="7">
    <location>
        <begin position="117"/>
        <end position="136"/>
    </location>
</feature>
<feature type="transmembrane region" description="Helical" evidence="7">
    <location>
        <begin position="353"/>
        <end position="378"/>
    </location>
</feature>
<dbReference type="CDD" id="cd17369">
    <property type="entry name" value="MFS_ShiA_like"/>
    <property type="match status" value="1"/>
</dbReference>
<keyword evidence="4 7" id="KW-0812">Transmembrane</keyword>
<dbReference type="InterPro" id="IPR020846">
    <property type="entry name" value="MFS_dom"/>
</dbReference>
<feature type="transmembrane region" description="Helical" evidence="7">
    <location>
        <begin position="200"/>
        <end position="221"/>
    </location>
</feature>
<evidence type="ECO:0000256" key="6">
    <source>
        <dbReference type="ARBA" id="ARBA00023136"/>
    </source>
</evidence>
<feature type="transmembrane region" description="Helical" evidence="7">
    <location>
        <begin position="294"/>
        <end position="314"/>
    </location>
</feature>
<evidence type="ECO:0000256" key="2">
    <source>
        <dbReference type="ARBA" id="ARBA00022448"/>
    </source>
</evidence>
<dbReference type="InterPro" id="IPR011701">
    <property type="entry name" value="MFS"/>
</dbReference>
<feature type="transmembrane region" description="Helical" evidence="7">
    <location>
        <begin position="20"/>
        <end position="39"/>
    </location>
</feature>
<dbReference type="PANTHER" id="PTHR43045:SF2">
    <property type="entry name" value="INNER MEMBRANE METABOLITE TRANSPORT PROTEIN YHJE"/>
    <property type="match status" value="1"/>
</dbReference>
<keyword evidence="10" id="KW-1185">Reference proteome</keyword>
<comment type="caution">
    <text evidence="9">The sequence shown here is derived from an EMBL/GenBank/DDBJ whole genome shotgun (WGS) entry which is preliminary data.</text>
</comment>
<feature type="transmembrane region" description="Helical" evidence="7">
    <location>
        <begin position="59"/>
        <end position="80"/>
    </location>
</feature>
<proteinExistence type="predicted"/>
<reference evidence="9" key="1">
    <citation type="submission" date="2021-05" db="EMBL/GenBank/DDBJ databases">
        <authorList>
            <person name="Sun Q."/>
            <person name="Inoue M."/>
        </authorList>
    </citation>
    <scope>NUCLEOTIDE SEQUENCE</scope>
    <source>
        <strain evidence="9">VKM B-3255</strain>
    </source>
</reference>
<sequence length="449" mass="47785">MSSSPAALSGGTVANPRSRVILASLIGTTIEFYDFYVYATAAVLVFPHLFFPPGNDATALLASFAVFGAAMVARPLGAIFFGHLGDKRGRKVTLVGALLTMGIATFLIGALPTYHQVGWLAPALLMLMRLAQGFALGGEWSGAALVATENAPAGKRAVYGTFPQLGAPLGFILANGLFLIIAAILPSDDPSRPSQAFLDWGWRIPFLFSIVMVAVGLWVRLNLVESTAFEKTVKAGKVHSLPLVSVFRTHTRQLVLGTFYMLATYVLFYLMTTFSLSYGRAAVNGALPGLGYDYTTFVLMMIIGVVFFGIFTMLSGPWADRWGRRGTLIGVTLAIIAFGLLWVPMLAGGTIGVMAWLILGFSLMGMTFGPMGALLPELFPANVRYTGSGISYNVSSILGAAVAPFIAIALWSWGGGSPFWVGLYLSAMAGLTLIALLMGTETRDVDIEA</sequence>
<dbReference type="Proteomes" id="UP001166585">
    <property type="component" value="Unassembled WGS sequence"/>
</dbReference>
<gene>
    <name evidence="9" type="ORF">KIP89_05505</name>
</gene>
<feature type="transmembrane region" description="Helical" evidence="7">
    <location>
        <begin position="390"/>
        <end position="413"/>
    </location>
</feature>
<keyword evidence="5 7" id="KW-1133">Transmembrane helix</keyword>
<dbReference type="Gene3D" id="1.20.1250.20">
    <property type="entry name" value="MFS general substrate transporter like domains"/>
    <property type="match status" value="1"/>
</dbReference>
<dbReference type="EMBL" id="JAHCQH010000014">
    <property type="protein sequence ID" value="MBS9476556.1"/>
    <property type="molecule type" value="Genomic_DNA"/>
</dbReference>
<keyword evidence="3" id="KW-1003">Cell membrane</keyword>
<evidence type="ECO:0000256" key="3">
    <source>
        <dbReference type="ARBA" id="ARBA00022475"/>
    </source>
</evidence>
<dbReference type="Pfam" id="PF07690">
    <property type="entry name" value="MFS_1"/>
    <property type="match status" value="1"/>
</dbReference>
<comment type="subcellular location">
    <subcellularLocation>
        <location evidence="1">Cell membrane</location>
        <topology evidence="1">Multi-pass membrane protein</topology>
    </subcellularLocation>
</comment>
<dbReference type="InterPro" id="IPR005829">
    <property type="entry name" value="Sugar_transporter_CS"/>
</dbReference>
<feature type="transmembrane region" description="Helical" evidence="7">
    <location>
        <begin position="92"/>
        <end position="111"/>
    </location>
</feature>
<evidence type="ECO:0000313" key="9">
    <source>
        <dbReference type="EMBL" id="MBS9476556.1"/>
    </source>
</evidence>
<name>A0ABS5R4F8_9HYPH</name>
<keyword evidence="6 7" id="KW-0472">Membrane</keyword>
<dbReference type="RefSeq" id="WP_213754384.1">
    <property type="nucleotide sequence ID" value="NZ_JAHCQH010000014.1"/>
</dbReference>
<feature type="transmembrane region" description="Helical" evidence="7">
    <location>
        <begin position="419"/>
        <end position="439"/>
    </location>
</feature>
<evidence type="ECO:0000259" key="8">
    <source>
        <dbReference type="PROSITE" id="PS50850"/>
    </source>
</evidence>
<protein>
    <submittedName>
        <fullName evidence="9">MHS family MFS transporter</fullName>
    </submittedName>
</protein>
<dbReference type="PANTHER" id="PTHR43045">
    <property type="entry name" value="SHIKIMATE TRANSPORTER"/>
    <property type="match status" value="1"/>
</dbReference>
<evidence type="ECO:0000256" key="7">
    <source>
        <dbReference type="SAM" id="Phobius"/>
    </source>
</evidence>
<dbReference type="PROSITE" id="PS50850">
    <property type="entry name" value="MFS"/>
    <property type="match status" value="1"/>
</dbReference>
<keyword evidence="2" id="KW-0813">Transport</keyword>
<feature type="transmembrane region" description="Helical" evidence="7">
    <location>
        <begin position="326"/>
        <end position="347"/>
    </location>
</feature>
<dbReference type="PROSITE" id="PS00216">
    <property type="entry name" value="SUGAR_TRANSPORT_1"/>
    <property type="match status" value="1"/>
</dbReference>
<evidence type="ECO:0000313" key="10">
    <source>
        <dbReference type="Proteomes" id="UP001166585"/>
    </source>
</evidence>
<accession>A0ABS5R4F8</accession>
<evidence type="ECO:0000256" key="4">
    <source>
        <dbReference type="ARBA" id="ARBA00022692"/>
    </source>
</evidence>
<dbReference type="InterPro" id="IPR036259">
    <property type="entry name" value="MFS_trans_sf"/>
</dbReference>
<feature type="domain" description="Major facilitator superfamily (MFS) profile" evidence="8">
    <location>
        <begin position="20"/>
        <end position="441"/>
    </location>
</feature>